<organism evidence="2 4">
    <name type="scientific">Holdemania massiliensis</name>
    <dbReference type="NCBI Taxonomy" id="1468449"/>
    <lineage>
        <taxon>Bacteria</taxon>
        <taxon>Bacillati</taxon>
        <taxon>Bacillota</taxon>
        <taxon>Erysipelotrichia</taxon>
        <taxon>Erysipelotrichales</taxon>
        <taxon>Erysipelotrichaceae</taxon>
        <taxon>Holdemania</taxon>
    </lineage>
</organism>
<reference evidence="4 5" key="1">
    <citation type="journal article" date="2019" name="Nat. Med.">
        <title>A library of human gut bacterial isolates paired with longitudinal multiomics data enables mechanistic microbiome research.</title>
        <authorList>
            <person name="Poyet M."/>
            <person name="Groussin M."/>
            <person name="Gibbons S.M."/>
            <person name="Avila-Pacheco J."/>
            <person name="Jiang X."/>
            <person name="Kearney S.M."/>
            <person name="Perrotta A.R."/>
            <person name="Berdy B."/>
            <person name="Zhao S."/>
            <person name="Lieberman T.D."/>
            <person name="Swanson P.K."/>
            <person name="Smith M."/>
            <person name="Roesemann S."/>
            <person name="Alexander J.E."/>
            <person name="Rich S.A."/>
            <person name="Livny J."/>
            <person name="Vlamakis H."/>
            <person name="Clish C."/>
            <person name="Bullock K."/>
            <person name="Deik A."/>
            <person name="Scott J."/>
            <person name="Pierce K.A."/>
            <person name="Xavier R.J."/>
            <person name="Alm E.J."/>
        </authorList>
    </citation>
    <scope>NUCLEOTIDE SEQUENCE [LARGE SCALE GENOMIC DNA]</scope>
    <source>
        <strain evidence="2 4">BIOML-A4</strain>
        <strain evidence="3 5">BIOML-A5</strain>
    </source>
</reference>
<protein>
    <submittedName>
        <fullName evidence="2">Uncharacterized protein</fullName>
    </submittedName>
</protein>
<evidence type="ECO:0000313" key="3">
    <source>
        <dbReference type="EMBL" id="MSC33797.1"/>
    </source>
</evidence>
<accession>A0A6N7S875</accession>
<feature type="transmembrane region" description="Helical" evidence="1">
    <location>
        <begin position="65"/>
        <end position="85"/>
    </location>
</feature>
<evidence type="ECO:0000313" key="5">
    <source>
        <dbReference type="Proteomes" id="UP000480929"/>
    </source>
</evidence>
<comment type="caution">
    <text evidence="2">The sequence shown here is derived from an EMBL/GenBank/DDBJ whole genome shotgun (WGS) entry which is preliminary data.</text>
</comment>
<dbReference type="AlphaFoldDB" id="A0A6N7S875"/>
<keyword evidence="1" id="KW-0812">Transmembrane</keyword>
<evidence type="ECO:0000313" key="4">
    <source>
        <dbReference type="Proteomes" id="UP000433575"/>
    </source>
</evidence>
<proteinExistence type="predicted"/>
<name>A0A6N7S875_9FIRM</name>
<keyword evidence="5" id="KW-1185">Reference proteome</keyword>
<feature type="transmembrane region" description="Helical" evidence="1">
    <location>
        <begin position="31"/>
        <end position="53"/>
    </location>
</feature>
<evidence type="ECO:0000313" key="2">
    <source>
        <dbReference type="EMBL" id="MSA90067.1"/>
    </source>
</evidence>
<dbReference type="EMBL" id="WKPI01000021">
    <property type="protein sequence ID" value="MSC33797.1"/>
    <property type="molecule type" value="Genomic_DNA"/>
</dbReference>
<dbReference type="RefSeq" id="WP_154239191.1">
    <property type="nucleotide sequence ID" value="NZ_CALJPI010000271.1"/>
</dbReference>
<keyword evidence="1" id="KW-0472">Membrane</keyword>
<dbReference type="Proteomes" id="UP000433575">
    <property type="component" value="Unassembled WGS sequence"/>
</dbReference>
<evidence type="ECO:0000256" key="1">
    <source>
        <dbReference type="SAM" id="Phobius"/>
    </source>
</evidence>
<sequence>MNPIFDFLVHLMILLLDRTARSPSLPRPLRAAGLFLTSLVFLFLIGFSGWLGFQAWMALQRQSMTTAVFLTLFTVGLVGFCLLLLRSLQTAMRQTAK</sequence>
<dbReference type="EMBL" id="WKPJ01000019">
    <property type="protein sequence ID" value="MSA90067.1"/>
    <property type="molecule type" value="Genomic_DNA"/>
</dbReference>
<keyword evidence="1" id="KW-1133">Transmembrane helix</keyword>
<dbReference type="Proteomes" id="UP000480929">
    <property type="component" value="Unassembled WGS sequence"/>
</dbReference>
<gene>
    <name evidence="3" type="ORF">GKD88_11765</name>
    <name evidence="2" type="ORF">GKE08_12090</name>
</gene>